<keyword evidence="3 5" id="KW-1133">Transmembrane helix</keyword>
<proteinExistence type="predicted"/>
<feature type="transmembrane region" description="Helical" evidence="5">
    <location>
        <begin position="236"/>
        <end position="254"/>
    </location>
</feature>
<accession>A0A3B1A287</accession>
<evidence type="ECO:0000256" key="2">
    <source>
        <dbReference type="ARBA" id="ARBA00022692"/>
    </source>
</evidence>
<dbReference type="Pfam" id="PF01040">
    <property type="entry name" value="UbiA"/>
    <property type="match status" value="1"/>
</dbReference>
<dbReference type="GO" id="GO:0005886">
    <property type="term" value="C:plasma membrane"/>
    <property type="evidence" value="ECO:0007669"/>
    <property type="project" value="TreeGrafter"/>
</dbReference>
<feature type="transmembrane region" description="Helical" evidence="5">
    <location>
        <begin position="203"/>
        <end position="224"/>
    </location>
</feature>
<dbReference type="AlphaFoldDB" id="A0A3B1A287"/>
<dbReference type="InterPro" id="IPR044878">
    <property type="entry name" value="UbiA_sf"/>
</dbReference>
<feature type="transmembrane region" description="Helical" evidence="5">
    <location>
        <begin position="131"/>
        <end position="152"/>
    </location>
</feature>
<dbReference type="CDD" id="cd13963">
    <property type="entry name" value="PT_UbiA_2"/>
    <property type="match status" value="1"/>
</dbReference>
<feature type="transmembrane region" description="Helical" evidence="5">
    <location>
        <begin position="33"/>
        <end position="56"/>
    </location>
</feature>
<dbReference type="PANTHER" id="PTHR11048:SF5">
    <property type="entry name" value="DECAPRENYL-PHOSPHATE PHOSPHORIBOSYLTRANSFERASE"/>
    <property type="match status" value="1"/>
</dbReference>
<dbReference type="PANTHER" id="PTHR11048">
    <property type="entry name" value="PRENYLTRANSFERASES"/>
    <property type="match status" value="1"/>
</dbReference>
<feature type="transmembrane region" description="Helical" evidence="5">
    <location>
        <begin position="158"/>
        <end position="178"/>
    </location>
</feature>
<keyword evidence="4 5" id="KW-0472">Membrane</keyword>
<dbReference type="Gene3D" id="1.10.357.140">
    <property type="entry name" value="UbiA prenyltransferase"/>
    <property type="match status" value="1"/>
</dbReference>
<evidence type="ECO:0000256" key="3">
    <source>
        <dbReference type="ARBA" id="ARBA00022989"/>
    </source>
</evidence>
<keyword evidence="2 5" id="KW-0812">Transmembrane</keyword>
<dbReference type="InterPro" id="IPR000537">
    <property type="entry name" value="UbiA_prenyltransferase"/>
</dbReference>
<feature type="transmembrane region" description="Helical" evidence="5">
    <location>
        <begin position="76"/>
        <end position="102"/>
    </location>
</feature>
<dbReference type="EMBL" id="UOFT01000048">
    <property type="protein sequence ID" value="VAW95680.1"/>
    <property type="molecule type" value="Genomic_DNA"/>
</dbReference>
<evidence type="ECO:0000256" key="5">
    <source>
        <dbReference type="SAM" id="Phobius"/>
    </source>
</evidence>
<dbReference type="InterPro" id="IPR039653">
    <property type="entry name" value="Prenyltransferase"/>
</dbReference>
<feature type="transmembrane region" description="Helical" evidence="5">
    <location>
        <begin position="274"/>
        <end position="289"/>
    </location>
</feature>
<name>A0A3B1A287_9ZZZZ</name>
<dbReference type="NCBIfam" id="NF006088">
    <property type="entry name" value="PRK08238.1"/>
    <property type="match status" value="1"/>
</dbReference>
<evidence type="ECO:0000256" key="1">
    <source>
        <dbReference type="ARBA" id="ARBA00004141"/>
    </source>
</evidence>
<dbReference type="GO" id="GO:0009247">
    <property type="term" value="P:glycolipid biosynthetic process"/>
    <property type="evidence" value="ECO:0007669"/>
    <property type="project" value="TreeGrafter"/>
</dbReference>
<reference evidence="6" key="1">
    <citation type="submission" date="2018-06" db="EMBL/GenBank/DDBJ databases">
        <authorList>
            <person name="Zhirakovskaya E."/>
        </authorList>
    </citation>
    <scope>NUCLEOTIDE SEQUENCE</scope>
</reference>
<feature type="transmembrane region" description="Helical" evidence="5">
    <location>
        <begin position="108"/>
        <end position="124"/>
    </location>
</feature>
<organism evidence="6">
    <name type="scientific">hydrothermal vent metagenome</name>
    <dbReference type="NCBI Taxonomy" id="652676"/>
    <lineage>
        <taxon>unclassified sequences</taxon>
        <taxon>metagenomes</taxon>
        <taxon>ecological metagenomes</taxon>
    </lineage>
</organism>
<protein>
    <submittedName>
        <fullName evidence="6">Integral membrane protein</fullName>
    </submittedName>
</protein>
<evidence type="ECO:0000256" key="4">
    <source>
        <dbReference type="ARBA" id="ARBA00023136"/>
    </source>
</evidence>
<evidence type="ECO:0000313" key="6">
    <source>
        <dbReference type="EMBL" id="VAW95680.1"/>
    </source>
</evidence>
<comment type="subcellular location">
    <subcellularLocation>
        <location evidence="1">Membrane</location>
        <topology evidence="1">Multi-pass membrane protein</topology>
    </subcellularLocation>
</comment>
<dbReference type="GO" id="GO:0016765">
    <property type="term" value="F:transferase activity, transferring alkyl or aryl (other than methyl) groups"/>
    <property type="evidence" value="ECO:0007669"/>
    <property type="project" value="InterPro"/>
</dbReference>
<sequence>MVIAIIKEMRVYQWVKNTLIFVPLLLSHTYTDLGVVFVSLIAFIAFSLCASSVYIINDLCDVESDRKHPIKKFRPIAAGMLSPFVAKITALLLFVIALAVALQVNQEFVLVFLAYFILTFAYSFGLKELAIIDVLILGGLYTLRIIAGIYAIDVDMSFWLLVFSLFIFISLAMLKRFIELKNMEERNEEKMTRRGYEVGDADLISKMGIVSSYIAILVIALYIHDPLVTVKYSTPIWLWLVIPAMLYWLSRIWLIANRGQLHEDPVLFALRDKASYVVVIVCLVSVLVAI</sequence>
<gene>
    <name evidence="6" type="ORF">MNBD_GAMMA23-1158</name>
</gene>